<feature type="domain" description="EGF-like" evidence="15">
    <location>
        <begin position="1341"/>
        <end position="1377"/>
    </location>
</feature>
<dbReference type="SMART" id="SM00032">
    <property type="entry name" value="CCP"/>
    <property type="match status" value="36"/>
</dbReference>
<feature type="domain" description="Pentraxin (PTX)" evidence="19">
    <location>
        <begin position="1382"/>
        <end position="1585"/>
    </location>
</feature>
<feature type="domain" description="Sushi" evidence="18">
    <location>
        <begin position="2781"/>
        <end position="2838"/>
    </location>
</feature>
<dbReference type="SMART" id="SM00181">
    <property type="entry name" value="EGF"/>
    <property type="match status" value="11"/>
</dbReference>
<dbReference type="GO" id="GO:0048731">
    <property type="term" value="P:system development"/>
    <property type="evidence" value="ECO:0007669"/>
    <property type="project" value="UniProtKB-ARBA"/>
</dbReference>
<feature type="disulfide bond" evidence="14">
    <location>
        <begin position="416"/>
        <end position="443"/>
    </location>
</feature>
<feature type="domain" description="EGF-like" evidence="15">
    <location>
        <begin position="1703"/>
        <end position="1742"/>
    </location>
</feature>
<evidence type="ECO:0000256" key="3">
    <source>
        <dbReference type="ARBA" id="ARBA00004613"/>
    </source>
</evidence>
<feature type="domain" description="Sushi" evidence="18">
    <location>
        <begin position="3364"/>
        <end position="3421"/>
    </location>
</feature>
<keyword evidence="7" id="KW-0732">Signal</keyword>
<feature type="disulfide bond" evidence="14">
    <location>
        <begin position="356"/>
        <end position="383"/>
    </location>
</feature>
<feature type="disulfide bond" evidence="14">
    <location>
        <begin position="3392"/>
        <end position="3419"/>
    </location>
</feature>
<feature type="disulfide bond" evidence="14">
    <location>
        <begin position="2130"/>
        <end position="2157"/>
    </location>
</feature>
<evidence type="ECO:0000256" key="1">
    <source>
        <dbReference type="ARBA" id="ARBA00004370"/>
    </source>
</evidence>
<evidence type="ECO:0000259" key="17">
    <source>
        <dbReference type="PROSITE" id="PS50825"/>
    </source>
</evidence>
<dbReference type="FunFam" id="2.10.25.10:FF:000031">
    <property type="entry name" value="neurogenic locus notch homolog protein 3"/>
    <property type="match status" value="2"/>
</dbReference>
<dbReference type="EMBL" id="JAGXEW010000001">
    <property type="protein sequence ID" value="KAK1175785.1"/>
    <property type="molecule type" value="Genomic_DNA"/>
</dbReference>
<feature type="domain" description="Sushi" evidence="18">
    <location>
        <begin position="2955"/>
        <end position="3011"/>
    </location>
</feature>
<evidence type="ECO:0000256" key="5">
    <source>
        <dbReference type="ARBA" id="ARBA00022525"/>
    </source>
</evidence>
<feature type="disulfide bond" evidence="14">
    <location>
        <begin position="3276"/>
        <end position="3303"/>
    </location>
</feature>
<keyword evidence="8" id="KW-0677">Repeat</keyword>
<dbReference type="FunFam" id="2.10.70.10:FF:000011">
    <property type="entry name" value="CUB and sushi domain-containing protein 3 isoform A"/>
    <property type="match status" value="1"/>
</dbReference>
<dbReference type="GO" id="GO:0005576">
    <property type="term" value="C:extracellular region"/>
    <property type="evidence" value="ECO:0007669"/>
    <property type="project" value="UniProtKB-SubCell"/>
</dbReference>
<evidence type="ECO:0000259" key="18">
    <source>
        <dbReference type="PROSITE" id="PS50923"/>
    </source>
</evidence>
<dbReference type="CDD" id="cd01450">
    <property type="entry name" value="vWFA_subfamily_ECM"/>
    <property type="match status" value="1"/>
</dbReference>
<dbReference type="InterPro" id="IPR000152">
    <property type="entry name" value="EGF-type_Asp/Asn_hydroxyl_site"/>
</dbReference>
<feature type="domain" description="Sushi" evidence="18">
    <location>
        <begin position="446"/>
        <end position="511"/>
    </location>
</feature>
<dbReference type="PROSITE" id="PS50923">
    <property type="entry name" value="SUSHI"/>
    <property type="match status" value="36"/>
</dbReference>
<feature type="domain" description="Sushi" evidence="18">
    <location>
        <begin position="386"/>
        <end position="445"/>
    </location>
</feature>
<feature type="disulfide bond" evidence="14">
    <location>
        <begin position="3451"/>
        <end position="3478"/>
    </location>
</feature>
<feature type="disulfide bond" evidence="14">
    <location>
        <begin position="2925"/>
        <end position="2952"/>
    </location>
</feature>
<dbReference type="InterPro" id="IPR035976">
    <property type="entry name" value="Sushi/SCR/CCP_sf"/>
</dbReference>
<dbReference type="Pfam" id="PF00084">
    <property type="entry name" value="Sushi"/>
    <property type="match status" value="35"/>
</dbReference>
<dbReference type="SUPFAM" id="SSF57184">
    <property type="entry name" value="Growth factor receptor domain"/>
    <property type="match status" value="2"/>
</dbReference>
<evidence type="ECO:0000256" key="9">
    <source>
        <dbReference type="ARBA" id="ARBA00022837"/>
    </source>
</evidence>
<keyword evidence="14" id="KW-0768">Sushi</keyword>
<dbReference type="Gene3D" id="2.10.50.10">
    <property type="entry name" value="Tumor Necrosis Factor Receptor, subunit A, domain 2"/>
    <property type="match status" value="3"/>
</dbReference>
<feature type="domain" description="Sushi" evidence="18">
    <location>
        <begin position="2511"/>
        <end position="2567"/>
    </location>
</feature>
<dbReference type="PROSITE" id="PS00022">
    <property type="entry name" value="EGF_1"/>
    <property type="match status" value="8"/>
</dbReference>
<dbReference type="SMART" id="SM01411">
    <property type="entry name" value="Ephrin_rec_like"/>
    <property type="match status" value="4"/>
</dbReference>
<feature type="disulfide bond" evidence="14">
    <location>
        <begin position="3334"/>
        <end position="3361"/>
    </location>
</feature>
<feature type="domain" description="Sushi" evidence="18">
    <location>
        <begin position="3129"/>
        <end position="3189"/>
    </location>
</feature>
<dbReference type="InterPro" id="IPR009030">
    <property type="entry name" value="Growth_fac_rcpt_cys_sf"/>
</dbReference>
<feature type="domain" description="Sushi" evidence="18">
    <location>
        <begin position="2220"/>
        <end position="2278"/>
    </location>
</feature>
<dbReference type="InterPro" id="IPR051277">
    <property type="entry name" value="SEZ6_CSMD_C4BPB_Regulators"/>
</dbReference>
<dbReference type="GO" id="GO:0005737">
    <property type="term" value="C:cytoplasm"/>
    <property type="evidence" value="ECO:0007669"/>
    <property type="project" value="UniProtKB-SubCell"/>
</dbReference>
<dbReference type="Pfam" id="PF00008">
    <property type="entry name" value="EGF"/>
    <property type="match status" value="5"/>
</dbReference>
<feature type="domain" description="Sushi" evidence="18">
    <location>
        <begin position="1977"/>
        <end position="2038"/>
    </location>
</feature>
<dbReference type="PANTHER" id="PTHR45656">
    <property type="entry name" value="PROTEIN CBR-CLEC-78"/>
    <property type="match status" value="1"/>
</dbReference>
<keyword evidence="9" id="KW-0106">Calcium</keyword>
<dbReference type="InterPro" id="IPR018097">
    <property type="entry name" value="EGF_Ca-bd_CS"/>
</dbReference>
<feature type="disulfide bond" evidence="14">
    <location>
        <begin position="2635"/>
        <end position="2662"/>
    </location>
</feature>
<dbReference type="Pfam" id="PF12661">
    <property type="entry name" value="hEGF"/>
    <property type="match status" value="3"/>
</dbReference>
<comment type="caution">
    <text evidence="13">Lacks conserved residue(s) required for the propagation of feature annotation.</text>
</comment>
<comment type="subcellular location">
    <subcellularLocation>
        <location evidence="2">Cytoplasm</location>
    </subcellularLocation>
    <subcellularLocation>
        <location evidence="1">Membrane</location>
    </subcellularLocation>
    <subcellularLocation>
        <location evidence="3">Secreted</location>
    </subcellularLocation>
</comment>
<comment type="caution">
    <text evidence="20">The sequence shown here is derived from an EMBL/GenBank/DDBJ whole genome shotgun (WGS) entry which is preliminary data.</text>
</comment>
<feature type="domain" description="Sushi" evidence="18">
    <location>
        <begin position="2453"/>
        <end position="2510"/>
    </location>
</feature>
<keyword evidence="5" id="KW-0964">Secreted</keyword>
<feature type="domain" description="EGF-like" evidence="15">
    <location>
        <begin position="1303"/>
        <end position="1339"/>
    </location>
</feature>
<gene>
    <name evidence="20" type="ORF">AOXY_G486</name>
</gene>
<keyword evidence="4" id="KW-0963">Cytoplasm</keyword>
<dbReference type="InterPro" id="IPR001759">
    <property type="entry name" value="PTX_dom"/>
</dbReference>
<feature type="domain" description="Sushi" evidence="18">
    <location>
        <begin position="2102"/>
        <end position="2159"/>
    </location>
</feature>
<feature type="domain" description="Sushi" evidence="18">
    <location>
        <begin position="3422"/>
        <end position="3480"/>
    </location>
</feature>
<keyword evidence="11 13" id="KW-1015">Disulfide bond</keyword>
<evidence type="ECO:0000259" key="15">
    <source>
        <dbReference type="PROSITE" id="PS50026"/>
    </source>
</evidence>
<feature type="domain" description="Sushi" evidence="18">
    <location>
        <begin position="3190"/>
        <end position="3247"/>
    </location>
</feature>
<dbReference type="Pfam" id="PF07699">
    <property type="entry name" value="Ephrin_rec_like"/>
    <property type="match status" value="4"/>
</dbReference>
<dbReference type="InterPro" id="IPR002035">
    <property type="entry name" value="VWF_A"/>
</dbReference>
<evidence type="ECO:0008006" key="22">
    <source>
        <dbReference type="Google" id="ProtNLM"/>
    </source>
</evidence>
<feature type="disulfide bond" evidence="13">
    <location>
        <begin position="3621"/>
        <end position="3630"/>
    </location>
</feature>
<dbReference type="PROSITE" id="PS50234">
    <property type="entry name" value="VWFA"/>
    <property type="match status" value="1"/>
</dbReference>
<feature type="domain" description="Sushi" evidence="18">
    <location>
        <begin position="326"/>
        <end position="385"/>
    </location>
</feature>
<dbReference type="InterPro" id="IPR013032">
    <property type="entry name" value="EGF-like_CS"/>
</dbReference>
<feature type="domain" description="Sushi" evidence="18">
    <location>
        <begin position="1803"/>
        <end position="1860"/>
    </location>
</feature>
<feature type="domain" description="Sushi" evidence="18">
    <location>
        <begin position="3248"/>
        <end position="3305"/>
    </location>
</feature>
<evidence type="ECO:0000256" key="14">
    <source>
        <dbReference type="PROSITE-ProRule" id="PRU00302"/>
    </source>
</evidence>
<dbReference type="InterPro" id="IPR013320">
    <property type="entry name" value="ConA-like_dom_sf"/>
</dbReference>
<reference evidence="20" key="1">
    <citation type="submission" date="2022-02" db="EMBL/GenBank/DDBJ databases">
        <title>Atlantic sturgeon de novo genome assembly.</title>
        <authorList>
            <person name="Stock M."/>
            <person name="Klopp C."/>
            <person name="Guiguen Y."/>
            <person name="Cabau C."/>
            <person name="Parinello H."/>
            <person name="Santidrian Yebra-Pimentel E."/>
            <person name="Kuhl H."/>
            <person name="Dirks R.P."/>
            <person name="Guessner J."/>
            <person name="Wuertz S."/>
            <person name="Du K."/>
            <person name="Schartl M."/>
        </authorList>
    </citation>
    <scope>NUCLEOTIDE SEQUENCE</scope>
    <source>
        <strain evidence="20">STURGEONOMICS-FGT-2020</strain>
        <tissue evidence="20">Whole blood</tissue>
    </source>
</reference>
<evidence type="ECO:0000259" key="16">
    <source>
        <dbReference type="PROSITE" id="PS50234"/>
    </source>
</evidence>
<feature type="disulfide bond" evidence="14">
    <location>
        <begin position="1889"/>
        <end position="1916"/>
    </location>
</feature>
<feature type="disulfide bond" evidence="13">
    <location>
        <begin position="1291"/>
        <end position="1300"/>
    </location>
</feature>
<feature type="disulfide bond" evidence="14">
    <location>
        <begin position="1616"/>
        <end position="1643"/>
    </location>
</feature>
<feature type="disulfide bond" evidence="14">
    <location>
        <begin position="2041"/>
        <end position="2084"/>
    </location>
</feature>
<dbReference type="FunFam" id="3.40.50.410:FF:000070">
    <property type="entry name" value="sushi, von Willebrand factor type A, EGF and pentraxin domain-containing protein 1"/>
    <property type="match status" value="1"/>
</dbReference>
<dbReference type="SMART" id="SM00327">
    <property type="entry name" value="VWA"/>
    <property type="match status" value="1"/>
</dbReference>
<feature type="domain" description="Sushi" evidence="18">
    <location>
        <begin position="2160"/>
        <end position="2219"/>
    </location>
</feature>
<feature type="disulfide bond" evidence="13">
    <location>
        <begin position="3589"/>
        <end position="3598"/>
    </location>
</feature>
<feature type="domain" description="Sushi" evidence="18">
    <location>
        <begin position="1919"/>
        <end position="1976"/>
    </location>
</feature>
<feature type="disulfide bond" evidence="13">
    <location>
        <begin position="3571"/>
        <end position="3581"/>
    </location>
</feature>
<dbReference type="PROSITE" id="PS50825">
    <property type="entry name" value="HYR"/>
    <property type="match status" value="2"/>
</dbReference>
<feature type="disulfide bond" evidence="14">
    <location>
        <begin position="3040"/>
        <end position="3067"/>
    </location>
</feature>
<feature type="disulfide bond" evidence="14">
    <location>
        <begin position="2809"/>
        <end position="2836"/>
    </location>
</feature>
<keyword evidence="10" id="KW-0472">Membrane</keyword>
<feature type="disulfide bond" evidence="14">
    <location>
        <begin position="3218"/>
        <end position="3245"/>
    </location>
</feature>
<dbReference type="FunFam" id="2.10.25.10:FF:000425">
    <property type="entry name" value="Eyes shut homolog"/>
    <property type="match status" value="1"/>
</dbReference>
<evidence type="ECO:0000256" key="7">
    <source>
        <dbReference type="ARBA" id="ARBA00022729"/>
    </source>
</evidence>
<dbReference type="GO" id="GO:0016020">
    <property type="term" value="C:membrane"/>
    <property type="evidence" value="ECO:0007669"/>
    <property type="project" value="UniProtKB-SubCell"/>
</dbReference>
<dbReference type="InterPro" id="IPR011641">
    <property type="entry name" value="Tyr-kin_ephrin_A/B_rcpt-like"/>
</dbReference>
<dbReference type="CDD" id="cd00033">
    <property type="entry name" value="CCP"/>
    <property type="match status" value="35"/>
</dbReference>
<organism evidence="20 21">
    <name type="scientific">Acipenser oxyrinchus oxyrinchus</name>
    <dbReference type="NCBI Taxonomy" id="40147"/>
    <lineage>
        <taxon>Eukaryota</taxon>
        <taxon>Metazoa</taxon>
        <taxon>Chordata</taxon>
        <taxon>Craniata</taxon>
        <taxon>Vertebrata</taxon>
        <taxon>Euteleostomi</taxon>
        <taxon>Actinopterygii</taxon>
        <taxon>Chondrostei</taxon>
        <taxon>Acipenseriformes</taxon>
        <taxon>Acipenseridae</taxon>
        <taxon>Acipenser</taxon>
    </lineage>
</organism>
<feature type="disulfide bond" evidence="14">
    <location>
        <begin position="2751"/>
        <end position="2778"/>
    </location>
</feature>
<feature type="disulfide bond" evidence="14">
    <location>
        <begin position="2307"/>
        <end position="2334"/>
    </location>
</feature>
<keyword evidence="6 13" id="KW-0245">EGF-like domain</keyword>
<feature type="disulfide bond" evidence="14">
    <location>
        <begin position="2365"/>
        <end position="2392"/>
    </location>
</feature>
<feature type="domain" description="EGF-like" evidence="15">
    <location>
        <begin position="1265"/>
        <end position="1301"/>
    </location>
</feature>
<evidence type="ECO:0000256" key="13">
    <source>
        <dbReference type="PROSITE-ProRule" id="PRU00076"/>
    </source>
</evidence>
<evidence type="ECO:0000256" key="8">
    <source>
        <dbReference type="ARBA" id="ARBA00022737"/>
    </source>
</evidence>
<dbReference type="PROSITE" id="PS50026">
    <property type="entry name" value="EGF_3"/>
    <property type="match status" value="9"/>
</dbReference>
<feature type="disulfide bond" evidence="14">
    <location>
        <begin position="2423"/>
        <end position="2450"/>
    </location>
</feature>
<evidence type="ECO:0000256" key="11">
    <source>
        <dbReference type="ARBA" id="ARBA00023157"/>
    </source>
</evidence>
<feature type="disulfide bond" evidence="14">
    <location>
        <begin position="2481"/>
        <end position="2508"/>
    </location>
</feature>
<dbReference type="FunFam" id="2.10.25.10:FF:000006">
    <property type="entry name" value="Versican core protein-like isoform 1"/>
    <property type="match status" value="1"/>
</dbReference>
<keyword evidence="12" id="KW-0325">Glycoprotein</keyword>
<feature type="disulfide bond" evidence="13">
    <location>
        <begin position="1329"/>
        <end position="1338"/>
    </location>
</feature>
<dbReference type="PRINTS" id="PR00895">
    <property type="entry name" value="PENTAXIN"/>
</dbReference>
<dbReference type="Gene3D" id="2.10.70.10">
    <property type="entry name" value="Complement Module, domain 1"/>
    <property type="match status" value="35"/>
</dbReference>
<evidence type="ECO:0000256" key="2">
    <source>
        <dbReference type="ARBA" id="ARBA00004496"/>
    </source>
</evidence>
<feature type="disulfide bond" evidence="14">
    <location>
        <begin position="1674"/>
        <end position="1701"/>
    </location>
</feature>
<keyword evidence="21" id="KW-1185">Reference proteome</keyword>
<dbReference type="FunFam" id="2.10.70.10:FF:000183">
    <property type="entry name" value="Sushi, von Willebrand factor type A, EGF and pentraxin domain containing 1"/>
    <property type="match status" value="1"/>
</dbReference>
<dbReference type="Pfam" id="PF00354">
    <property type="entry name" value="Pentaxin"/>
    <property type="match status" value="1"/>
</dbReference>
<feature type="domain" description="HYR" evidence="17">
    <location>
        <begin position="595"/>
        <end position="674"/>
    </location>
</feature>
<feature type="domain" description="Sushi" evidence="18">
    <location>
        <begin position="2723"/>
        <end position="2780"/>
    </location>
</feature>
<feature type="disulfide bond" evidence="14">
    <location>
        <begin position="1831"/>
        <end position="1858"/>
    </location>
</feature>
<feature type="disulfide bond" evidence="13">
    <location>
        <begin position="3603"/>
        <end position="3613"/>
    </location>
</feature>
<dbReference type="PROSITE" id="PS51828">
    <property type="entry name" value="PTX_2"/>
    <property type="match status" value="1"/>
</dbReference>
<evidence type="ECO:0000256" key="12">
    <source>
        <dbReference type="ARBA" id="ARBA00023180"/>
    </source>
</evidence>
<dbReference type="Proteomes" id="UP001230051">
    <property type="component" value="Unassembled WGS sequence"/>
</dbReference>
<evidence type="ECO:0000259" key="19">
    <source>
        <dbReference type="PROSITE" id="PS51828"/>
    </source>
</evidence>
<dbReference type="SUPFAM" id="SSF57196">
    <property type="entry name" value="EGF/Laminin"/>
    <property type="match status" value="4"/>
</dbReference>
<feature type="disulfide bond" evidence="14">
    <location>
        <begin position="1773"/>
        <end position="1800"/>
    </location>
</feature>
<dbReference type="InterPro" id="IPR003410">
    <property type="entry name" value="HYR_dom"/>
</dbReference>
<dbReference type="GO" id="GO:0005509">
    <property type="term" value="F:calcium ion binding"/>
    <property type="evidence" value="ECO:0007669"/>
    <property type="project" value="InterPro"/>
</dbReference>
<feature type="domain" description="Sushi" evidence="18">
    <location>
        <begin position="2604"/>
        <end position="2664"/>
    </location>
</feature>
<feature type="disulfide bond" evidence="14">
    <location>
        <begin position="2867"/>
        <end position="2894"/>
    </location>
</feature>
<feature type="disulfide bond" evidence="14">
    <location>
        <begin position="2693"/>
        <end position="2720"/>
    </location>
</feature>
<dbReference type="PROSITE" id="PS00010">
    <property type="entry name" value="ASX_HYDROXYL"/>
    <property type="match status" value="6"/>
</dbReference>
<feature type="domain" description="Sushi" evidence="18">
    <location>
        <begin position="3306"/>
        <end position="3363"/>
    </location>
</feature>
<feature type="disulfide bond" evidence="13">
    <location>
        <begin position="1215"/>
        <end position="1224"/>
    </location>
</feature>
<feature type="domain" description="EGF-like" evidence="15">
    <location>
        <begin position="3567"/>
        <end position="3599"/>
    </location>
</feature>
<name>A0AAD8GJI1_ACIOX</name>
<evidence type="ECO:0000256" key="10">
    <source>
        <dbReference type="ARBA" id="ARBA00023136"/>
    </source>
</evidence>
<dbReference type="PROSITE" id="PS01186">
    <property type="entry name" value="EGF_2"/>
    <property type="match status" value="9"/>
</dbReference>
<evidence type="ECO:0000313" key="21">
    <source>
        <dbReference type="Proteomes" id="UP001230051"/>
    </source>
</evidence>
<feature type="domain" description="Sushi" evidence="18">
    <location>
        <begin position="1861"/>
        <end position="1918"/>
    </location>
</feature>
<dbReference type="SMART" id="SM00159">
    <property type="entry name" value="PTX"/>
    <property type="match status" value="1"/>
</dbReference>
<feature type="domain" description="Sushi" evidence="18">
    <location>
        <begin position="2839"/>
        <end position="2896"/>
    </location>
</feature>
<dbReference type="InterPro" id="IPR001881">
    <property type="entry name" value="EGF-like_Ca-bd_dom"/>
</dbReference>
<dbReference type="InterPro" id="IPR049883">
    <property type="entry name" value="NOTCH1_EGF-like"/>
</dbReference>
<feature type="domain" description="EGF-like" evidence="15">
    <location>
        <begin position="1189"/>
        <end position="1225"/>
    </location>
</feature>
<feature type="disulfide bond" evidence="14">
    <location>
        <begin position="1947"/>
        <end position="1974"/>
    </location>
</feature>
<dbReference type="FunFam" id="2.10.50.10:FF:000018">
    <property type="entry name" value="Sushi, von Willebrand factor type A, EGF and pentraxin domain-containing 1"/>
    <property type="match status" value="1"/>
</dbReference>
<feature type="domain" description="EGF-like" evidence="15">
    <location>
        <begin position="1151"/>
        <end position="1187"/>
    </location>
</feature>
<dbReference type="SUPFAM" id="SSF57535">
    <property type="entry name" value="Complement control module/SCR domain"/>
    <property type="match status" value="35"/>
</dbReference>
<dbReference type="FunFam" id="2.10.25.10:FF:000038">
    <property type="entry name" value="Fibrillin 2"/>
    <property type="match status" value="1"/>
</dbReference>
<dbReference type="InterPro" id="IPR036465">
    <property type="entry name" value="vWFA_dom_sf"/>
</dbReference>
<dbReference type="Pfam" id="PF00092">
    <property type="entry name" value="VWA"/>
    <property type="match status" value="1"/>
</dbReference>
<feature type="disulfide bond" evidence="13">
    <location>
        <begin position="1177"/>
        <end position="1186"/>
    </location>
</feature>
<evidence type="ECO:0000313" key="20">
    <source>
        <dbReference type="EMBL" id="KAK1175785.1"/>
    </source>
</evidence>
<dbReference type="Pfam" id="PF07645">
    <property type="entry name" value="EGF_CA"/>
    <property type="match status" value="1"/>
</dbReference>
<feature type="domain" description="Sushi" evidence="18">
    <location>
        <begin position="3070"/>
        <end position="3128"/>
    </location>
</feature>
<dbReference type="Gene3D" id="2.10.25.10">
    <property type="entry name" value="Laminin"/>
    <property type="match status" value="10"/>
</dbReference>
<feature type="domain" description="EGF-like" evidence="15">
    <location>
        <begin position="1227"/>
        <end position="1263"/>
    </location>
</feature>
<dbReference type="InterPro" id="IPR000436">
    <property type="entry name" value="Sushi_SCR_CCP_dom"/>
</dbReference>
<feature type="domain" description="Sushi" evidence="18">
    <location>
        <begin position="1587"/>
        <end position="1645"/>
    </location>
</feature>
<dbReference type="FunFam" id="2.60.120.200:FF:000012">
    <property type="entry name" value="neuronal pentraxin receptor"/>
    <property type="match status" value="1"/>
</dbReference>
<evidence type="ECO:0000256" key="6">
    <source>
        <dbReference type="ARBA" id="ARBA00022536"/>
    </source>
</evidence>
<feature type="domain" description="Sushi" evidence="18">
    <location>
        <begin position="2665"/>
        <end position="2722"/>
    </location>
</feature>
<accession>A0AAD8GJI1</accession>
<dbReference type="Pfam" id="PF02494">
    <property type="entry name" value="HYR"/>
    <property type="match status" value="2"/>
</dbReference>
<dbReference type="Gene3D" id="2.60.120.200">
    <property type="match status" value="1"/>
</dbReference>
<feature type="domain" description="Sushi" evidence="18">
    <location>
        <begin position="2395"/>
        <end position="2452"/>
    </location>
</feature>
<feature type="domain" description="Sushi" evidence="18">
    <location>
        <begin position="3012"/>
        <end position="3069"/>
    </location>
</feature>
<dbReference type="PANTHER" id="PTHR45656:SF4">
    <property type="entry name" value="PROTEIN CBR-CLEC-78"/>
    <property type="match status" value="1"/>
</dbReference>
<feature type="domain" description="Sushi" evidence="18">
    <location>
        <begin position="3481"/>
        <end position="3537"/>
    </location>
</feature>
<feature type="disulfide bond" evidence="13">
    <location>
        <begin position="1367"/>
        <end position="1376"/>
    </location>
</feature>
<dbReference type="SUPFAM" id="SSF53300">
    <property type="entry name" value="vWA-like"/>
    <property type="match status" value="1"/>
</dbReference>
<dbReference type="PROSITE" id="PS01187">
    <property type="entry name" value="EGF_CA"/>
    <property type="match status" value="3"/>
</dbReference>
<dbReference type="SUPFAM" id="SSF49899">
    <property type="entry name" value="Concanavalin A-like lectins/glucanases"/>
    <property type="match status" value="1"/>
</dbReference>
<proteinExistence type="predicted"/>
<feature type="domain" description="VWFA" evidence="16">
    <location>
        <begin position="33"/>
        <end position="214"/>
    </location>
</feature>
<feature type="domain" description="Sushi" evidence="18">
    <location>
        <begin position="2337"/>
        <end position="2394"/>
    </location>
</feature>
<dbReference type="FunFam" id="2.10.25.10:FF:000143">
    <property type="entry name" value="Protein crumbs 1"/>
    <property type="match status" value="1"/>
</dbReference>
<dbReference type="InterPro" id="IPR000742">
    <property type="entry name" value="EGF"/>
</dbReference>
<feature type="domain" description="Sushi" evidence="18">
    <location>
        <begin position="675"/>
        <end position="738"/>
    </location>
</feature>
<evidence type="ECO:0000256" key="4">
    <source>
        <dbReference type="ARBA" id="ARBA00022490"/>
    </source>
</evidence>
<feature type="domain" description="Sushi" evidence="18">
    <location>
        <begin position="2039"/>
        <end position="2101"/>
    </location>
</feature>
<feature type="domain" description="Sushi" evidence="18">
    <location>
        <begin position="2897"/>
        <end position="2954"/>
    </location>
</feature>
<dbReference type="SMART" id="SM00179">
    <property type="entry name" value="EGF_CA"/>
    <property type="match status" value="8"/>
</dbReference>
<feature type="domain" description="EGF-like" evidence="15">
    <location>
        <begin position="3600"/>
        <end position="3631"/>
    </location>
</feature>
<feature type="domain" description="Sushi" evidence="18">
    <location>
        <begin position="1745"/>
        <end position="1802"/>
    </location>
</feature>
<dbReference type="Gene3D" id="3.40.50.410">
    <property type="entry name" value="von Willebrand factor, type A domain"/>
    <property type="match status" value="1"/>
</dbReference>
<feature type="disulfide bond" evidence="13">
    <location>
        <begin position="1253"/>
        <end position="1262"/>
    </location>
</feature>
<sequence length="3641" mass="395654">MKQQENTESKVERLGQFFKRNVRKLREKSHNLDLVFLVDESSSVGSANFISELKFVKKLLSDFPVVPSATRVAIVTFSSKNNVVPRVDYISSPQLHQHKCSLLNQEIPAINYKGGGTYTKGAFQQAAQILRHSRRNATKVIFLITDGYSNGGDPRPIAASLRDAGVEIFTFGIWQGNIRELHDMASHSKEEHCYLVHNFAEFEALARRALHEDLPSGNYIQEDVSRCSYLCEAGQDCCDVMAGCKCGTHTGQYDCVCERGYYGKGLQHECTACPSGTYKPESTPGGMGSCIPCPDKHHTSPPGSTTVEDCVCKDGYSAAGQSCEVVHCPEIQPPENGFFIQNVCNNHFNAACGIRCKLGFDLVGSSIRLCQPSGEWSGSEPTCRVRMCPRLDRPAHGHINCSASDTSYRTVCQVTCEEGYRLEGSSRLTCQVNTQWDVPEPQCVEIHCPALQRPKNVVILPPTCGEEEVKAGDVCRLSCVHGYSLSGVTGEVQCLTSGKWSKNAHKAKCRDTEPPQINCPKDIVTETMEHQSSASISWIIPNARDNSGEEVSIQVTPTFIPPHPFPIGEVKITYTATDRSGNRDSCSFIVKVIDTEPPVIDRCRSPPPFQTVESELTAEWEVPQFSDNSGAPLTIIESHSPGDLFPRGETVVHYTASDPSGNNRTCDIHVIIRGSACEQPFNPVNGEFSCTEEESGVNCTLYCMDGYGFTDEPAHSYLCAHDGVWKPPYSAEWPDCSLNRFANHGFKPFEMLFKASRCEDLNLLETFTEKFYSALGSMVPSFCSDDDVACRLEVMPQGQCLEYNYDYDNGFAIGPGGWGRNWGAQGRLDYAYPELQNDQPDTNKPFTVSPKMAPLRRKRHRQKAAPATDQKIHIVFNITASIPLPAEQNNSLEAENQKKLLLALENITNRLKRTLNKEPLYTFQVASEMIVADTKSLESEKAALFCRPGSVLKGRMCVNCPVGTYFSLEHKACESCWIGSYQDEEGQLECKNCPAGSSTVYMHSRSAAECKAQCKPGTYSPNGLETCESCPLGKYQPVFGSKFCVACPEVMSTVNRGAVGVSECGVLCPAGQFSRSGLMPCYPCPRDYYQPDSGRSYCLSCPFYGTTTITGATAIQDCSSFGSSYSPKEESVLVPVSPENISKTYQASSQVFHECFLNPCQNRGTCEEVGAGYVCLCPSGFTGPRCESDIDECGSAPCQNGAACKDGVGEFVCQCQPGYVGMLCELEVNECSSSPCFNDGTCVDGINAYSCSCTDGFTGVHCELEIDECQPGPCMNNGVCEDLIGSFKCTCPSGFAGARCEINISECDSEPCLNGGTCSDDINSFRCQCPPGFTGLVCETDVNECEASPCLNQATCVDGLDSYACKCPPGFNGTRCEAEMSSSFNLDFEVSGIYGYVILENKIPSMSVITCTFWMKSSDTTNYGTPISYAVERGSDNAFLLIDYNGWVLYVNGKERITDCPSVNDGEWHHVGVSWNSIDGDWKVYIDGELSDGGKGLSMGTTIPGGGTLVLGQDQDQKGEGFNPVESFVGSISQLNIWNSSLSPQQIKDLASSCPKDLRRGNVLAWPDFLTGIVGRVKMNPQSIFCADCPMLENLVPHLRSSSTDVKPGSRVELFCDNGYYLVGDREQHCNNQGKWRDPLPQCERISCGPPPLLENGFYLAEDFYAGSTVTYQCNNGFYLLGDSKVFCIDSGNWNGNSPSCLDVDECALGSDCDEHSNCYNTDGSYTCTCIPPYYGDGKNCTEPIKCKDPGPPEFGHADGSIYMVGSEVIFSCEEGYQLIGTAQITCSETGKWSDLIPYCQAVSCDSPTVPDNAVMKGSNFTYGKKVVFSCKAGFILTEQPEIYCLANSSWNKEPPKCESVMCSDPQNIENGSYQLSGQAYLSTVSYECNEGYRLQGSSTLTCEASGEWNDSAPVCTIVFCGPPPAARDADIIGDNFTLGNTIYYTCKEGYTLIGPESNECLPSGNWSHDSSQCVPRSCDNPPHVDNAFPETGHRLYKDVAIYFCVDGYSLADNSQLVCNAQGQWSPPEGKEMPRCIADFCEKPSDLSHAILESTDKAKYGTDSVVSYKCKEGFVLNTTATLRCLRGGQWTPSPFAIQCIPVRCAKPSSIDKGYVSGTNYSFGAVVAYSCIRGFYIKGDKKTTCEANGEWGGNLPTCQPIPCGEPPQIKNGHIVSKGTLVYGSQVTYSCDPGYTLVGSSVRVCQANRQWSSESPASCVLLTCETPQSIEHGHYKGGTFEVGSKIEYFCNEGYELQGDAIWTCLKYGKWSKTKTPVCSPVQCPEPPLEENHLVLKGLDSESGTVKLSCEEGYVLHGSPVMRCMPSQEWNDSFPVCKLVSCGRPPDVPFGEPSSSHQYFGSTVKYSCMNGFTLKRKLPVICQADGSWSTPLPECIPVECPQPEEIQNCIVDVQGLTYLSTALYTCKPGYELLGNNTILCGEDGHWVGGIPNCKPIECPKPVEIDNGKVFYSKLQYSHGLTYTCNRGFQLEGQGQLTCLETGQWDAQAPVCKNIYCGAPQPIENGFVEGVDHSYGSTIIYSCFPAFQLTGHALRTCEESGWSSSTPLCLPTDCGLPPHIDFGEYVKVLDPNSALEKETVYDLSHSHGNQHQPTVTSKLDVMDPLEMDFLHGTVIMYSCSAGYELTGPSMLVCQDNGLWNGSAPVCLPVECEPPIAPDHGFVSLTDNMLGSLVQYGCDPGYELEGQTIRQCISGKQWSGAVPICRKVSCGTPEEIANGFIIGNTFSFMSVIYYECDAGYYLQGLNASTCQANNKWSGARPLCIPISCGPPFIPEDGTMTGTKYTYQQQVEYSCNTGFVLEGDSVSLCLANGSWSYATPVCRPVVCSRPSPILNGEAVGSELGYKREVKYHCKEGYTLQGKSNLVCQGNGAWDAEVPRCVPVSCDPPEDISHGYVNGSSFSYGDLVQYICFPGYELIGSAILKCSTNGSWTGQLPLCQPCVCQPPVIENGVVLGKDYNCGNQVQFQCQEGFRILGPSEATCESGGFWNPGFPYCGEIQCASPPSVPNAFMNGSSSLYQNAITYRCMSGYVMTSNSHVICTENGIWSKPYPICEPVSCGSPPSVSNAKIIGDAYTFGNKVQYRCLKGYELETESDTQSCLQDGAWSTHDIRCKPQSCPLPLNLMKNLIITGTEFTLNSSITLSCVAGYQLLGDYMSVCQPNGTWTPLFSSDSCVPVSCEKPSPPQNGIVIGTRYHFMDNVLYMCHAGYEIQGDAERICQANKVWSGKQPVCAKVSCGKPAAVEHGSVQGKDYTLGGEAVYSCNPGFQLQGHSKSTCKANKQWNPAAPLCVQISCGTPPSVENAVALATGDTYRNNISFVCSSGFHLAGPQNITCQANGSWSTPTPVCEGVTCESPGLLVNGLAEYNNLTAGSRVEFQCDEGYELLGQPIAVCTGNGTWSSPTPTCKAKPCPAPSGLSEKATLSEDVFFVGQTVSVSCPMGYRPHGTATIVCKTDQTWTSAAVKCERISCGTPIYVPSALARGAVFQYGDMVTYSCYGGYMLEGSSRSVCLENGTWTPPPACKAVCRFPCQNGGTCERPNTCLCIEGWMGQLCEEPMCILPCLNGGVCIAPYDCECPAGWTGTRCHAAVCQSPCLNGGKCIRPNRCHCLPGWSGHDCSRKRKTGLYHF</sequence>
<feature type="domain" description="Sushi" evidence="18">
    <location>
        <begin position="2279"/>
        <end position="2336"/>
    </location>
</feature>
<protein>
    <recommendedName>
        <fullName evidence="22">Sushi, von Willebrand factor type A, EGF and pentraxin domain containing 1</fullName>
    </recommendedName>
</protein>
<feature type="disulfide bond" evidence="14">
    <location>
        <begin position="2982"/>
        <end position="3009"/>
    </location>
</feature>
<feature type="domain" description="Sushi" evidence="18">
    <location>
        <begin position="1646"/>
        <end position="1703"/>
    </location>
</feature>
<dbReference type="CDD" id="cd00054">
    <property type="entry name" value="EGF_CA"/>
    <property type="match status" value="7"/>
</dbReference>
<dbReference type="FunFam" id="2.10.25.10:FF:000004">
    <property type="entry name" value="Neurogenic locus notch 1"/>
    <property type="match status" value="1"/>
</dbReference>
<feature type="domain" description="HYR" evidence="17">
    <location>
        <begin position="510"/>
        <end position="594"/>
    </location>
</feature>